<comment type="caution">
    <text evidence="7">The sequence shown here is derived from an EMBL/GenBank/DDBJ whole genome shotgun (WGS) entry which is preliminary data.</text>
</comment>
<dbReference type="SUPFAM" id="SSF51445">
    <property type="entry name" value="(Trans)glycosidases"/>
    <property type="match status" value="1"/>
</dbReference>
<evidence type="ECO:0000259" key="6">
    <source>
        <dbReference type="Pfam" id="PF00933"/>
    </source>
</evidence>
<comment type="catalytic activity">
    <reaction evidence="1">
        <text>Hydrolysis of terminal non-reducing N-acetyl-D-hexosamine residues in N-acetyl-beta-D-hexosaminides.</text>
        <dbReference type="EC" id="3.2.1.52"/>
    </reaction>
</comment>
<evidence type="ECO:0000256" key="5">
    <source>
        <dbReference type="ARBA" id="ARBA00023295"/>
    </source>
</evidence>
<accession>A0A840V3Q3</accession>
<organism evidence="7 8">
    <name type="scientific">Haloferula luteola</name>
    <dbReference type="NCBI Taxonomy" id="595692"/>
    <lineage>
        <taxon>Bacteria</taxon>
        <taxon>Pseudomonadati</taxon>
        <taxon>Verrucomicrobiota</taxon>
        <taxon>Verrucomicrobiia</taxon>
        <taxon>Verrucomicrobiales</taxon>
        <taxon>Verrucomicrobiaceae</taxon>
        <taxon>Haloferula</taxon>
    </lineage>
</organism>
<dbReference type="Pfam" id="PF00933">
    <property type="entry name" value="Glyco_hydro_3"/>
    <property type="match status" value="1"/>
</dbReference>
<dbReference type="Proteomes" id="UP000557717">
    <property type="component" value="Unassembled WGS sequence"/>
</dbReference>
<dbReference type="InterPro" id="IPR017853">
    <property type="entry name" value="GH"/>
</dbReference>
<comment type="similarity">
    <text evidence="2">Belongs to the glycosyl hydrolase 3 family.</text>
</comment>
<protein>
    <recommendedName>
        <fullName evidence="3">beta-N-acetylhexosaminidase</fullName>
        <ecNumber evidence="3">3.2.1.52</ecNumber>
    </recommendedName>
</protein>
<dbReference type="InterPro" id="IPR001764">
    <property type="entry name" value="Glyco_hydro_3_N"/>
</dbReference>
<feature type="domain" description="Glycoside hydrolase family 3 N-terminal" evidence="6">
    <location>
        <begin position="12"/>
        <end position="285"/>
    </location>
</feature>
<dbReference type="RefSeq" id="WP_184019790.1">
    <property type="nucleotide sequence ID" value="NZ_JACHFD010000014.1"/>
</dbReference>
<dbReference type="PANTHER" id="PTHR30480:SF13">
    <property type="entry name" value="BETA-HEXOSAMINIDASE"/>
    <property type="match status" value="1"/>
</dbReference>
<evidence type="ECO:0000256" key="2">
    <source>
        <dbReference type="ARBA" id="ARBA00005336"/>
    </source>
</evidence>
<evidence type="ECO:0000313" key="8">
    <source>
        <dbReference type="Proteomes" id="UP000557717"/>
    </source>
</evidence>
<dbReference type="Gene3D" id="3.20.20.300">
    <property type="entry name" value="Glycoside hydrolase, family 3, N-terminal domain"/>
    <property type="match status" value="1"/>
</dbReference>
<evidence type="ECO:0000256" key="4">
    <source>
        <dbReference type="ARBA" id="ARBA00022801"/>
    </source>
</evidence>
<keyword evidence="5 7" id="KW-0326">Glycosidase</keyword>
<evidence type="ECO:0000313" key="7">
    <source>
        <dbReference type="EMBL" id="MBB5352612.1"/>
    </source>
</evidence>
<dbReference type="AlphaFoldDB" id="A0A840V3Q3"/>
<dbReference type="EC" id="3.2.1.52" evidence="3"/>
<name>A0A840V3Q3_9BACT</name>
<evidence type="ECO:0000256" key="3">
    <source>
        <dbReference type="ARBA" id="ARBA00012663"/>
    </source>
</evidence>
<proteinExistence type="inferred from homology"/>
<keyword evidence="4 7" id="KW-0378">Hydrolase</keyword>
<evidence type="ECO:0000256" key="1">
    <source>
        <dbReference type="ARBA" id="ARBA00001231"/>
    </source>
</evidence>
<reference evidence="7 8" key="1">
    <citation type="submission" date="2020-08" db="EMBL/GenBank/DDBJ databases">
        <title>Genomic Encyclopedia of Type Strains, Phase IV (KMG-IV): sequencing the most valuable type-strain genomes for metagenomic binning, comparative biology and taxonomic classification.</title>
        <authorList>
            <person name="Goeker M."/>
        </authorList>
    </citation>
    <scope>NUCLEOTIDE SEQUENCE [LARGE SCALE GENOMIC DNA]</scope>
    <source>
        <strain evidence="7 8">YC6886</strain>
    </source>
</reference>
<dbReference type="NCBIfam" id="NF003740">
    <property type="entry name" value="PRK05337.1"/>
    <property type="match status" value="1"/>
</dbReference>
<dbReference type="InterPro" id="IPR050226">
    <property type="entry name" value="NagZ_Beta-hexosaminidase"/>
</dbReference>
<dbReference type="PANTHER" id="PTHR30480">
    <property type="entry name" value="BETA-HEXOSAMINIDASE-RELATED"/>
    <property type="match status" value="1"/>
</dbReference>
<keyword evidence="8" id="KW-1185">Reference proteome</keyword>
<gene>
    <name evidence="7" type="ORF">HNR46_002860</name>
</gene>
<sequence length="356" mass="39272">MTPFILGIASTTLNNEEISLFTDLQPAGYILFSRNLESPVQARELTDHLRSLHPDPPLIAIDQEGGHVTRTAAFAPAPPSAAEFAAFESPERPAAIANAAAHTADLLRLMGINWNFAPVLDLDHHPEANNSLSSRCWGRDPQRVIDHAGQWNRWLRKRGLKSCAKHFPACGRATSDPHFDLPRSEATIEDFLKEDVLPYTALMPELDSIMLAHVLFPRVDPELPSSLSPTLIQGFLRGQLGFDHHLVLTDDLDMGAIADRFPDNTDVTAALEAGNDLALICHRIGRVRDAAARVAQLSPDLLAESEKRLHRFRKGLTSPLTWKDEAWEKTCSALADIRAQVPTLTDLKGESPVTTY</sequence>
<dbReference type="EMBL" id="JACHFD010000014">
    <property type="protein sequence ID" value="MBB5352612.1"/>
    <property type="molecule type" value="Genomic_DNA"/>
</dbReference>
<dbReference type="GO" id="GO:0005975">
    <property type="term" value="P:carbohydrate metabolic process"/>
    <property type="evidence" value="ECO:0007669"/>
    <property type="project" value="InterPro"/>
</dbReference>
<dbReference type="GO" id="GO:0009254">
    <property type="term" value="P:peptidoglycan turnover"/>
    <property type="evidence" value="ECO:0007669"/>
    <property type="project" value="TreeGrafter"/>
</dbReference>
<dbReference type="GO" id="GO:0004563">
    <property type="term" value="F:beta-N-acetylhexosaminidase activity"/>
    <property type="evidence" value="ECO:0007669"/>
    <property type="project" value="UniProtKB-EC"/>
</dbReference>
<dbReference type="InterPro" id="IPR036962">
    <property type="entry name" value="Glyco_hydro_3_N_sf"/>
</dbReference>